<feature type="compositionally biased region" description="Basic and acidic residues" evidence="1">
    <location>
        <begin position="113"/>
        <end position="134"/>
    </location>
</feature>
<evidence type="ECO:0000313" key="3">
    <source>
        <dbReference type="Proteomes" id="UP000314294"/>
    </source>
</evidence>
<comment type="caution">
    <text evidence="2">The sequence shown here is derived from an EMBL/GenBank/DDBJ whole genome shotgun (WGS) entry which is preliminary data.</text>
</comment>
<evidence type="ECO:0000313" key="2">
    <source>
        <dbReference type="EMBL" id="TNN61846.1"/>
    </source>
</evidence>
<accession>A0A4Z2H7T7</accession>
<gene>
    <name evidence="2" type="ORF">EYF80_027963</name>
</gene>
<dbReference type="EMBL" id="SRLO01000307">
    <property type="protein sequence ID" value="TNN61846.1"/>
    <property type="molecule type" value="Genomic_DNA"/>
</dbReference>
<sequence>MQLVVKPDAEVGQILFVQRVCQGQVGRQSPRQQEPVQGQGRQDPQHDAQLKAHRVAEVRQEAPGPSTWSASAVVKQYAVLLRGPSTEWRACLTGDRASRLCCMMKRTSSPRSMKRDPRTELSRRATDHGIESETKGPLQHFPEFIVSN</sequence>
<name>A0A4Z2H7T7_9TELE</name>
<protein>
    <submittedName>
        <fullName evidence="2">Uncharacterized protein</fullName>
    </submittedName>
</protein>
<dbReference type="AlphaFoldDB" id="A0A4Z2H7T7"/>
<dbReference type="Proteomes" id="UP000314294">
    <property type="component" value="Unassembled WGS sequence"/>
</dbReference>
<feature type="compositionally biased region" description="Basic and acidic residues" evidence="1">
    <location>
        <begin position="43"/>
        <end position="53"/>
    </location>
</feature>
<evidence type="ECO:0000256" key="1">
    <source>
        <dbReference type="SAM" id="MobiDB-lite"/>
    </source>
</evidence>
<feature type="region of interest" description="Disordered" evidence="1">
    <location>
        <begin position="108"/>
        <end position="148"/>
    </location>
</feature>
<reference evidence="2 3" key="1">
    <citation type="submission" date="2019-03" db="EMBL/GenBank/DDBJ databases">
        <title>First draft genome of Liparis tanakae, snailfish: a comprehensive survey of snailfish specific genes.</title>
        <authorList>
            <person name="Kim W."/>
            <person name="Song I."/>
            <person name="Jeong J.-H."/>
            <person name="Kim D."/>
            <person name="Kim S."/>
            <person name="Ryu S."/>
            <person name="Song J.Y."/>
            <person name="Lee S.K."/>
        </authorList>
    </citation>
    <scope>NUCLEOTIDE SEQUENCE [LARGE SCALE GENOMIC DNA]</scope>
    <source>
        <tissue evidence="2">Muscle</tissue>
    </source>
</reference>
<feature type="compositionally biased region" description="Polar residues" evidence="1">
    <location>
        <begin position="29"/>
        <end position="42"/>
    </location>
</feature>
<feature type="region of interest" description="Disordered" evidence="1">
    <location>
        <begin position="26"/>
        <end position="53"/>
    </location>
</feature>
<proteinExistence type="predicted"/>
<organism evidence="2 3">
    <name type="scientific">Liparis tanakae</name>
    <name type="common">Tanaka's snailfish</name>
    <dbReference type="NCBI Taxonomy" id="230148"/>
    <lineage>
        <taxon>Eukaryota</taxon>
        <taxon>Metazoa</taxon>
        <taxon>Chordata</taxon>
        <taxon>Craniata</taxon>
        <taxon>Vertebrata</taxon>
        <taxon>Euteleostomi</taxon>
        <taxon>Actinopterygii</taxon>
        <taxon>Neopterygii</taxon>
        <taxon>Teleostei</taxon>
        <taxon>Neoteleostei</taxon>
        <taxon>Acanthomorphata</taxon>
        <taxon>Eupercaria</taxon>
        <taxon>Perciformes</taxon>
        <taxon>Cottioidei</taxon>
        <taxon>Cottales</taxon>
        <taxon>Liparidae</taxon>
        <taxon>Liparis</taxon>
    </lineage>
</organism>
<keyword evidence="3" id="KW-1185">Reference proteome</keyword>